<feature type="domain" description="Pseudouridine synthase I TruA alpha/beta" evidence="5">
    <location>
        <begin position="204"/>
        <end position="310"/>
    </location>
</feature>
<keyword evidence="7" id="KW-1185">Reference proteome</keyword>
<sequence length="397" mass="46030">MEYQDWSKDALIEKIRQLEVSSEKCTTDISGQNSATATKTVKKVKKELDFNNYSKRRIALKFAYLGWDYHGLAYQKQGHKTVEGEIIKALHKTKCIQSLDPADCLFSRCGRTDADVSAMAQVISLEVRSVIKKEDHDNNELDSKELDYVRILNSNLPPSIIFYAVCLHPPTDFDARFSCLSRKYRYFFDPNKLQLDLDLMQKGAQIFLGEQDFRNFCKVDGSKQINNFKRTILKSDIVRTESGICYFELQGTAFLWNQVRSMMAILFLVGQKLEPLESIKQLLDVEKQPRRPVYEIAWGVPLVLYDCEYSPMDWQIPDKVDLQRLEQERGEMLMKLNMTETMLDLICNRTGQQDREGKKSNKYLPLRDRQLCDLPEVINAKWLARKVSKENATTADK</sequence>
<dbReference type="GO" id="GO:0003723">
    <property type="term" value="F:RNA binding"/>
    <property type="evidence" value="ECO:0007669"/>
    <property type="project" value="InterPro"/>
</dbReference>
<comment type="similarity">
    <text evidence="1 4">Belongs to the tRNA pseudouridine synthase TruA family.</text>
</comment>
<dbReference type="InterPro" id="IPR001406">
    <property type="entry name" value="PsdUridine_synth_TruA"/>
</dbReference>
<evidence type="ECO:0000259" key="5">
    <source>
        <dbReference type="Pfam" id="PF01416"/>
    </source>
</evidence>
<dbReference type="PANTHER" id="PTHR11142:SF5">
    <property type="entry name" value="TRNA PSEUDOURIDINE(38_39) SYNTHASE"/>
    <property type="match status" value="1"/>
</dbReference>
<gene>
    <name evidence="6" type="ORF">DASB73_020000</name>
</gene>
<organism evidence="6 7">
    <name type="scientific">Starmerella bacillaris</name>
    <name type="common">Yeast</name>
    <name type="synonym">Candida zemplinina</name>
    <dbReference type="NCBI Taxonomy" id="1247836"/>
    <lineage>
        <taxon>Eukaryota</taxon>
        <taxon>Fungi</taxon>
        <taxon>Dikarya</taxon>
        <taxon>Ascomycota</taxon>
        <taxon>Saccharomycotina</taxon>
        <taxon>Dipodascomycetes</taxon>
        <taxon>Dipodascales</taxon>
        <taxon>Trichomonascaceae</taxon>
        <taxon>Starmerella</taxon>
    </lineage>
</organism>
<dbReference type="InterPro" id="IPR020095">
    <property type="entry name" value="PsdUridine_synth_TruA_C"/>
</dbReference>
<dbReference type="EC" id="5.4.99.12" evidence="4"/>
<evidence type="ECO:0000256" key="4">
    <source>
        <dbReference type="RuleBase" id="RU003792"/>
    </source>
</evidence>
<keyword evidence="2 4" id="KW-0819">tRNA processing</keyword>
<dbReference type="AlphaFoldDB" id="A0AAV5RIW0"/>
<dbReference type="GO" id="GO:0005634">
    <property type="term" value="C:nucleus"/>
    <property type="evidence" value="ECO:0007669"/>
    <property type="project" value="TreeGrafter"/>
</dbReference>
<name>A0AAV5RIW0_STABA</name>
<comment type="catalytic activity">
    <reaction evidence="4">
        <text>uridine(38/39/40) in tRNA = pseudouridine(38/39/40) in tRNA</text>
        <dbReference type="Rhea" id="RHEA:22376"/>
        <dbReference type="Rhea" id="RHEA-COMP:10085"/>
        <dbReference type="Rhea" id="RHEA-COMP:10087"/>
        <dbReference type="ChEBI" id="CHEBI:65314"/>
        <dbReference type="ChEBI" id="CHEBI:65315"/>
        <dbReference type="EC" id="5.4.99.12"/>
    </reaction>
</comment>
<dbReference type="InterPro" id="IPR020103">
    <property type="entry name" value="PsdUridine_synth_cat_dom_sf"/>
</dbReference>
<evidence type="ECO:0000313" key="6">
    <source>
        <dbReference type="EMBL" id="GMM51042.1"/>
    </source>
</evidence>
<protein>
    <recommendedName>
        <fullName evidence="4">tRNA pseudouridine synthase</fullName>
        <ecNumber evidence="4">5.4.99.12</ecNumber>
    </recommendedName>
</protein>
<dbReference type="InterPro" id="IPR020094">
    <property type="entry name" value="TruA/RsuA/RluB/E/F_N"/>
</dbReference>
<dbReference type="HAMAP" id="MF_00171">
    <property type="entry name" value="TruA"/>
    <property type="match status" value="1"/>
</dbReference>
<dbReference type="GO" id="GO:0160147">
    <property type="term" value="F:tRNA pseudouridine(38-40) synthase activity"/>
    <property type="evidence" value="ECO:0007669"/>
    <property type="project" value="UniProtKB-EC"/>
</dbReference>
<dbReference type="PANTHER" id="PTHR11142">
    <property type="entry name" value="PSEUDOURIDYLATE SYNTHASE"/>
    <property type="match status" value="1"/>
</dbReference>
<dbReference type="EMBL" id="BTGC01000003">
    <property type="protein sequence ID" value="GMM51042.1"/>
    <property type="molecule type" value="Genomic_DNA"/>
</dbReference>
<dbReference type="GO" id="GO:0005737">
    <property type="term" value="C:cytoplasm"/>
    <property type="evidence" value="ECO:0007669"/>
    <property type="project" value="TreeGrafter"/>
</dbReference>
<evidence type="ECO:0000256" key="2">
    <source>
        <dbReference type="ARBA" id="ARBA00022694"/>
    </source>
</evidence>
<evidence type="ECO:0000256" key="3">
    <source>
        <dbReference type="ARBA" id="ARBA00023235"/>
    </source>
</evidence>
<dbReference type="NCBIfam" id="TIGR00071">
    <property type="entry name" value="hisT_truA"/>
    <property type="match status" value="1"/>
</dbReference>
<evidence type="ECO:0000256" key="1">
    <source>
        <dbReference type="ARBA" id="ARBA00009375"/>
    </source>
</evidence>
<proteinExistence type="inferred from homology"/>
<keyword evidence="3 4" id="KW-0413">Isomerase</keyword>
<dbReference type="GO" id="GO:1990481">
    <property type="term" value="P:mRNA pseudouridine synthesis"/>
    <property type="evidence" value="ECO:0007669"/>
    <property type="project" value="TreeGrafter"/>
</dbReference>
<reference evidence="6 7" key="1">
    <citation type="journal article" date="2023" name="Elife">
        <title>Identification of key yeast species and microbe-microbe interactions impacting larval growth of Drosophila in the wild.</title>
        <authorList>
            <person name="Mure A."/>
            <person name="Sugiura Y."/>
            <person name="Maeda R."/>
            <person name="Honda K."/>
            <person name="Sakurai N."/>
            <person name="Takahashi Y."/>
            <person name="Watada M."/>
            <person name="Katoh T."/>
            <person name="Gotoh A."/>
            <person name="Gotoh Y."/>
            <person name="Taniguchi I."/>
            <person name="Nakamura K."/>
            <person name="Hayashi T."/>
            <person name="Katayama T."/>
            <person name="Uemura T."/>
            <person name="Hattori Y."/>
        </authorList>
    </citation>
    <scope>NUCLEOTIDE SEQUENCE [LARGE SCALE GENOMIC DNA]</scope>
    <source>
        <strain evidence="6 7">SB-73</strain>
    </source>
</reference>
<comment type="caution">
    <text evidence="6">The sequence shown here is derived from an EMBL/GenBank/DDBJ whole genome shotgun (WGS) entry which is preliminary data.</text>
</comment>
<dbReference type="SUPFAM" id="SSF55120">
    <property type="entry name" value="Pseudouridine synthase"/>
    <property type="match status" value="1"/>
</dbReference>
<dbReference type="InterPro" id="IPR020097">
    <property type="entry name" value="PsdUridine_synth_TruA_a/b_dom"/>
</dbReference>
<dbReference type="Gene3D" id="3.30.70.660">
    <property type="entry name" value="Pseudouridine synthase I, catalytic domain, C-terminal subdomain"/>
    <property type="match status" value="1"/>
</dbReference>
<dbReference type="Proteomes" id="UP001362899">
    <property type="component" value="Unassembled WGS sequence"/>
</dbReference>
<accession>A0AAV5RIW0</accession>
<dbReference type="Pfam" id="PF01416">
    <property type="entry name" value="PseudoU_synth_1"/>
    <property type="match status" value="1"/>
</dbReference>
<dbReference type="GO" id="GO:0031119">
    <property type="term" value="P:tRNA pseudouridine synthesis"/>
    <property type="evidence" value="ECO:0007669"/>
    <property type="project" value="TreeGrafter"/>
</dbReference>
<evidence type="ECO:0000313" key="7">
    <source>
        <dbReference type="Proteomes" id="UP001362899"/>
    </source>
</evidence>
<dbReference type="Gene3D" id="3.30.70.580">
    <property type="entry name" value="Pseudouridine synthase I, catalytic domain, N-terminal subdomain"/>
    <property type="match status" value="1"/>
</dbReference>